<dbReference type="InterPro" id="IPR013087">
    <property type="entry name" value="Znf_C2H2_type"/>
</dbReference>
<keyword evidence="11" id="KW-1185">Reference proteome</keyword>
<evidence type="ECO:0000256" key="1">
    <source>
        <dbReference type="ARBA" id="ARBA00004123"/>
    </source>
</evidence>
<dbReference type="GO" id="GO:0008270">
    <property type="term" value="F:zinc ion binding"/>
    <property type="evidence" value="ECO:0007669"/>
    <property type="project" value="UniProtKB-KW"/>
</dbReference>
<keyword evidence="5" id="KW-0862">Zinc</keyword>
<keyword evidence="6" id="KW-0539">Nucleus</keyword>
<feature type="region of interest" description="Disordered" evidence="8">
    <location>
        <begin position="1"/>
        <end position="114"/>
    </location>
</feature>
<dbReference type="Gene3D" id="3.30.160.60">
    <property type="entry name" value="Classic Zinc Finger"/>
    <property type="match status" value="3"/>
</dbReference>
<feature type="domain" description="C2H2-type" evidence="9">
    <location>
        <begin position="274"/>
        <end position="301"/>
    </location>
</feature>
<dbReference type="FunFam" id="3.30.160.60:FF:000125">
    <property type="entry name" value="Putative zinc finger protein 143"/>
    <property type="match status" value="1"/>
</dbReference>
<proteinExistence type="predicted"/>
<evidence type="ECO:0000256" key="3">
    <source>
        <dbReference type="ARBA" id="ARBA00022737"/>
    </source>
</evidence>
<protein>
    <submittedName>
        <fullName evidence="10">Putative zinc finger, C2H2 type</fullName>
    </submittedName>
</protein>
<keyword evidence="4 7" id="KW-0863">Zinc-finger</keyword>
<evidence type="ECO:0000313" key="11">
    <source>
        <dbReference type="Proteomes" id="UP000283509"/>
    </source>
</evidence>
<evidence type="ECO:0000256" key="5">
    <source>
        <dbReference type="ARBA" id="ARBA00022833"/>
    </source>
</evidence>
<keyword evidence="2" id="KW-0479">Metal-binding</keyword>
<dbReference type="FunFam" id="3.30.160.60:FF:001182">
    <property type="entry name" value="Zinc finger, C2H2 type"/>
    <property type="match status" value="1"/>
</dbReference>
<dbReference type="OrthoDB" id="6362124at2759"/>
<evidence type="ECO:0000256" key="2">
    <source>
        <dbReference type="ARBA" id="ARBA00022723"/>
    </source>
</evidence>
<dbReference type="SMART" id="SM00355">
    <property type="entry name" value="ZnF_C2H2"/>
    <property type="match status" value="3"/>
</dbReference>
<feature type="compositionally biased region" description="Pro residues" evidence="8">
    <location>
        <begin position="1"/>
        <end position="10"/>
    </location>
</feature>
<evidence type="ECO:0000256" key="7">
    <source>
        <dbReference type="PROSITE-ProRule" id="PRU00042"/>
    </source>
</evidence>
<dbReference type="Proteomes" id="UP000283509">
    <property type="component" value="Unassembled WGS sequence"/>
</dbReference>
<evidence type="ECO:0000256" key="6">
    <source>
        <dbReference type="ARBA" id="ARBA00023242"/>
    </source>
</evidence>
<evidence type="ECO:0000256" key="4">
    <source>
        <dbReference type="ARBA" id="ARBA00022771"/>
    </source>
</evidence>
<dbReference type="PROSITE" id="PS00028">
    <property type="entry name" value="ZINC_FINGER_C2H2_1"/>
    <property type="match status" value="3"/>
</dbReference>
<keyword evidence="3" id="KW-0677">Repeat</keyword>
<comment type="subcellular location">
    <subcellularLocation>
        <location evidence="1">Nucleus</location>
    </subcellularLocation>
</comment>
<dbReference type="GO" id="GO:0000978">
    <property type="term" value="F:RNA polymerase II cis-regulatory region sequence-specific DNA binding"/>
    <property type="evidence" value="ECO:0007669"/>
    <property type="project" value="TreeGrafter"/>
</dbReference>
<organism evidence="10 11">
    <name type="scientific">Penaeus vannamei</name>
    <name type="common">Whiteleg shrimp</name>
    <name type="synonym">Litopenaeus vannamei</name>
    <dbReference type="NCBI Taxonomy" id="6689"/>
    <lineage>
        <taxon>Eukaryota</taxon>
        <taxon>Metazoa</taxon>
        <taxon>Ecdysozoa</taxon>
        <taxon>Arthropoda</taxon>
        <taxon>Crustacea</taxon>
        <taxon>Multicrustacea</taxon>
        <taxon>Malacostraca</taxon>
        <taxon>Eumalacostraca</taxon>
        <taxon>Eucarida</taxon>
        <taxon>Decapoda</taxon>
        <taxon>Dendrobranchiata</taxon>
        <taxon>Penaeoidea</taxon>
        <taxon>Penaeidae</taxon>
        <taxon>Penaeus</taxon>
    </lineage>
</organism>
<evidence type="ECO:0000259" key="9">
    <source>
        <dbReference type="PROSITE" id="PS50157"/>
    </source>
</evidence>
<feature type="domain" description="C2H2-type" evidence="9">
    <location>
        <begin position="244"/>
        <end position="273"/>
    </location>
</feature>
<dbReference type="AlphaFoldDB" id="A0A3R7ML05"/>
<dbReference type="Pfam" id="PF00096">
    <property type="entry name" value="zf-C2H2"/>
    <property type="match status" value="3"/>
</dbReference>
<reference evidence="10 11" key="1">
    <citation type="submission" date="2018-04" db="EMBL/GenBank/DDBJ databases">
        <authorList>
            <person name="Zhang X."/>
            <person name="Yuan J."/>
            <person name="Li F."/>
            <person name="Xiang J."/>
        </authorList>
    </citation>
    <scope>NUCLEOTIDE SEQUENCE [LARGE SCALE GENOMIC DNA]</scope>
    <source>
        <tissue evidence="10">Muscle</tissue>
    </source>
</reference>
<evidence type="ECO:0000256" key="8">
    <source>
        <dbReference type="SAM" id="MobiDB-lite"/>
    </source>
</evidence>
<dbReference type="InterPro" id="IPR036236">
    <property type="entry name" value="Znf_C2H2_sf"/>
</dbReference>
<dbReference type="GO" id="GO:0005634">
    <property type="term" value="C:nucleus"/>
    <property type="evidence" value="ECO:0007669"/>
    <property type="project" value="UniProtKB-SubCell"/>
</dbReference>
<accession>A0A3R7ML05</accession>
<dbReference type="FunFam" id="3.30.160.60:FF:000478">
    <property type="entry name" value="Zinc finger protein 133"/>
    <property type="match status" value="1"/>
</dbReference>
<feature type="domain" description="C2H2-type" evidence="9">
    <location>
        <begin position="216"/>
        <end position="243"/>
    </location>
</feature>
<evidence type="ECO:0000313" key="10">
    <source>
        <dbReference type="EMBL" id="ROT84466.1"/>
    </source>
</evidence>
<dbReference type="SUPFAM" id="SSF57667">
    <property type="entry name" value="beta-beta-alpha zinc fingers"/>
    <property type="match status" value="2"/>
</dbReference>
<dbReference type="EMBL" id="QCYY01000536">
    <property type="protein sequence ID" value="ROT84466.1"/>
    <property type="molecule type" value="Genomic_DNA"/>
</dbReference>
<dbReference type="PANTHER" id="PTHR23235:SF139">
    <property type="entry name" value="HUCKEBEIN"/>
    <property type="match status" value="1"/>
</dbReference>
<dbReference type="PROSITE" id="PS50157">
    <property type="entry name" value="ZINC_FINGER_C2H2_2"/>
    <property type="match status" value="3"/>
</dbReference>
<feature type="compositionally biased region" description="Low complexity" evidence="8">
    <location>
        <begin position="62"/>
        <end position="74"/>
    </location>
</feature>
<comment type="caution">
    <text evidence="10">The sequence shown here is derived from an EMBL/GenBank/DDBJ whole genome shotgun (WGS) entry which is preliminary data.</text>
</comment>
<name>A0A3R7ML05_PENVA</name>
<dbReference type="GO" id="GO:0000981">
    <property type="term" value="F:DNA-binding transcription factor activity, RNA polymerase II-specific"/>
    <property type="evidence" value="ECO:0007669"/>
    <property type="project" value="TreeGrafter"/>
</dbReference>
<gene>
    <name evidence="10" type="ORF">C7M84_022343</name>
</gene>
<dbReference type="PANTHER" id="PTHR23235">
    <property type="entry name" value="KRUEPPEL-LIKE TRANSCRIPTION FACTOR"/>
    <property type="match status" value="1"/>
</dbReference>
<reference evidence="10 11" key="2">
    <citation type="submission" date="2019-01" db="EMBL/GenBank/DDBJ databases">
        <title>The decoding of complex shrimp genome reveals the adaptation for benthos swimmer, frequently molting mechanism and breeding impact on genome.</title>
        <authorList>
            <person name="Sun Y."/>
            <person name="Gao Y."/>
            <person name="Yu Y."/>
        </authorList>
    </citation>
    <scope>NUCLEOTIDE SEQUENCE [LARGE SCALE GENOMIC DNA]</scope>
    <source>
        <tissue evidence="10">Muscle</tissue>
    </source>
</reference>
<sequence length="328" mass="36237">MTDPPRPLSPTPIFRPWQPNLANLPISDQQKPQKFRSAHCSDKDRPPTSPMSSPGSLPVLPTPSRSAPPSQPAREPQKRRREDSEDEDVGSRRKVIKGEKGAPAPLTTPPAPFPVLGLRPPSLAIPTPTDLPRPREWRNKLRHAARGLPAGCAARPRPGALGAGSSRLGGNARERCARAVRGFAGVPGPLVPLLDMLVPAAEVERVCARRPRPKRFSCSECGSAFSNKGQLKGHLRIHTGERPFACGHDGCDKRFTRNEELTRHRRIHSGARPFPCPLCDKRFGRKDHLKKHVRTHQLHRRPLRGVFAAREKLFAWSPPVADVCDNSM</sequence>